<feature type="domain" description="Reverse transcriptase Ty1/copia-type" evidence="1">
    <location>
        <begin position="3"/>
        <end position="94"/>
    </location>
</feature>
<dbReference type="Pfam" id="PF07727">
    <property type="entry name" value="RVT_2"/>
    <property type="match status" value="1"/>
</dbReference>
<dbReference type="EMBL" id="FR824126">
    <property type="protein sequence ID" value="CCA19878.1"/>
    <property type="molecule type" value="Genomic_DNA"/>
</dbReference>
<sequence length="165" mass="18408">MCLYFKKDKDELITAVVYVDDLFVTGTSMDALDKFFKEMSALEIKDLGAVSKFIGLQFSLDEKVGYVLDQEVSINLLLKENGLGTANGVRAPIFEECNNYKSQEPEYLPLKALNGNASVKEFHSLVDSKNALAYYGRLEDGEAYLKVLGGDQDVKVADRWRCSIA</sequence>
<dbReference type="InterPro" id="IPR013103">
    <property type="entry name" value="RVT_2"/>
</dbReference>
<name>F0WF96_9STRA</name>
<organism evidence="2">
    <name type="scientific">Albugo laibachii Nc14</name>
    <dbReference type="NCBI Taxonomy" id="890382"/>
    <lineage>
        <taxon>Eukaryota</taxon>
        <taxon>Sar</taxon>
        <taxon>Stramenopiles</taxon>
        <taxon>Oomycota</taxon>
        <taxon>Peronosporomycetes</taxon>
        <taxon>Albuginales</taxon>
        <taxon>Albuginaceae</taxon>
        <taxon>Albugo</taxon>
    </lineage>
</organism>
<dbReference type="AlphaFoldDB" id="F0WF96"/>
<evidence type="ECO:0000313" key="2">
    <source>
        <dbReference type="EMBL" id="CCA19878.1"/>
    </source>
</evidence>
<protein>
    <submittedName>
        <fullName evidence="3">AlNc14C545G12112 protein</fullName>
    </submittedName>
    <submittedName>
        <fullName evidence="2">AlNc14C81G5288 protein</fullName>
    </submittedName>
</protein>
<proteinExistence type="predicted"/>
<accession>F0WF96</accession>
<reference evidence="2" key="2">
    <citation type="submission" date="2011-02" db="EMBL/GenBank/DDBJ databases">
        <authorList>
            <person name="MacLean D."/>
        </authorList>
    </citation>
    <scope>NUCLEOTIDE SEQUENCE</scope>
</reference>
<gene>
    <name evidence="2" type="primary">AlNc14C81G5288</name>
    <name evidence="3" type="synonym">AlNc14C545G12112</name>
    <name evidence="2" type="ORF">ALNC14_060210</name>
    <name evidence="3" type="ORF">ALNC14_136180</name>
</gene>
<reference evidence="2" key="1">
    <citation type="journal article" date="2011" name="PLoS Biol.">
        <title>Gene gain and loss during evolution of obligate parasitism in the white rust pathogen of Arabidopsis thaliana.</title>
        <authorList>
            <person name="Kemen E."/>
            <person name="Gardiner A."/>
            <person name="Schultz-Larsen T."/>
            <person name="Kemen A.C."/>
            <person name="Balmuth A.L."/>
            <person name="Robert-Seilaniantz A."/>
            <person name="Bailey K."/>
            <person name="Holub E."/>
            <person name="Studholme D.J."/>
            <person name="Maclean D."/>
            <person name="Jones J.D."/>
        </authorList>
    </citation>
    <scope>NUCLEOTIDE SEQUENCE</scope>
</reference>
<evidence type="ECO:0000313" key="3">
    <source>
        <dbReference type="EMBL" id="CCA27474.1"/>
    </source>
</evidence>
<evidence type="ECO:0000259" key="1">
    <source>
        <dbReference type="Pfam" id="PF07727"/>
    </source>
</evidence>
<dbReference type="HOGENOM" id="CLU_122151_0_0_1"/>
<dbReference type="EMBL" id="FR824576">
    <property type="protein sequence ID" value="CCA27474.1"/>
    <property type="molecule type" value="Genomic_DNA"/>
</dbReference>